<evidence type="ECO:0000256" key="4">
    <source>
        <dbReference type="ARBA" id="ARBA00022989"/>
    </source>
</evidence>
<dbReference type="EMBL" id="RKHK01000001">
    <property type="protein sequence ID" value="ROR72916.1"/>
    <property type="molecule type" value="Genomic_DNA"/>
</dbReference>
<dbReference type="RefSeq" id="WP_170163215.1">
    <property type="nucleotide sequence ID" value="NZ_RKHK01000001.1"/>
</dbReference>
<feature type="transmembrane region" description="Helical" evidence="7">
    <location>
        <begin position="84"/>
        <end position="103"/>
    </location>
</feature>
<accession>A0A3N2BCE2</accession>
<keyword evidence="2 7" id="KW-0132">Cell division</keyword>
<keyword evidence="1 7" id="KW-1003">Cell membrane</keyword>
<feature type="region of interest" description="Disordered" evidence="8">
    <location>
        <begin position="1"/>
        <end position="49"/>
    </location>
</feature>
<name>A0A3N2BCE2_9MICO</name>
<proteinExistence type="inferred from homology"/>
<comment type="function">
    <text evidence="7">Involved in cell division.</text>
</comment>
<comment type="similarity">
    <text evidence="7">Belongs to the CrgA family.</text>
</comment>
<dbReference type="GO" id="GO:0051301">
    <property type="term" value="P:cell division"/>
    <property type="evidence" value="ECO:0007669"/>
    <property type="project" value="UniProtKB-UniRule"/>
</dbReference>
<sequence>MTTPDDTPSKKSDDASKEEIRAKARARRDDREQRLQRKQDTAEPESSPHWWAPTMVTLMVIGLVSLVSTYLFSGNAPVPGLGNWNLVIGFGIAISGFLMTMKWR</sequence>
<gene>
    <name evidence="7" type="primary">crgA</name>
    <name evidence="9" type="ORF">EDD31_1278</name>
</gene>
<evidence type="ECO:0000313" key="9">
    <source>
        <dbReference type="EMBL" id="ROR72916.1"/>
    </source>
</evidence>
<dbReference type="Proteomes" id="UP000280668">
    <property type="component" value="Unassembled WGS sequence"/>
</dbReference>
<dbReference type="InterPro" id="IPR009619">
    <property type="entry name" value="CrgA"/>
</dbReference>
<comment type="subcellular location">
    <subcellularLocation>
        <location evidence="7">Cell membrane</location>
        <topology evidence="7">Multi-pass membrane protein</topology>
    </subcellularLocation>
</comment>
<evidence type="ECO:0000256" key="7">
    <source>
        <dbReference type="HAMAP-Rule" id="MF_00631"/>
    </source>
</evidence>
<evidence type="ECO:0000256" key="2">
    <source>
        <dbReference type="ARBA" id="ARBA00022618"/>
    </source>
</evidence>
<evidence type="ECO:0000313" key="10">
    <source>
        <dbReference type="Proteomes" id="UP000280668"/>
    </source>
</evidence>
<evidence type="ECO:0000256" key="3">
    <source>
        <dbReference type="ARBA" id="ARBA00022692"/>
    </source>
</evidence>
<evidence type="ECO:0000256" key="5">
    <source>
        <dbReference type="ARBA" id="ARBA00023136"/>
    </source>
</evidence>
<keyword evidence="10" id="KW-1185">Reference proteome</keyword>
<dbReference type="GO" id="GO:0005886">
    <property type="term" value="C:plasma membrane"/>
    <property type="evidence" value="ECO:0007669"/>
    <property type="project" value="UniProtKB-SubCell"/>
</dbReference>
<keyword evidence="6 7" id="KW-0131">Cell cycle</keyword>
<evidence type="ECO:0000256" key="1">
    <source>
        <dbReference type="ARBA" id="ARBA00022475"/>
    </source>
</evidence>
<dbReference type="AlphaFoldDB" id="A0A3N2BCE2"/>
<organism evidence="9 10">
    <name type="scientific">Bogoriella caseilytica</name>
    <dbReference type="NCBI Taxonomy" id="56055"/>
    <lineage>
        <taxon>Bacteria</taxon>
        <taxon>Bacillati</taxon>
        <taxon>Actinomycetota</taxon>
        <taxon>Actinomycetes</taxon>
        <taxon>Micrococcales</taxon>
        <taxon>Bogoriellaceae</taxon>
        <taxon>Bogoriella</taxon>
    </lineage>
</organism>
<feature type="transmembrane region" description="Helical" evidence="7">
    <location>
        <begin position="50"/>
        <end position="72"/>
    </location>
</feature>
<evidence type="ECO:0000256" key="8">
    <source>
        <dbReference type="SAM" id="MobiDB-lite"/>
    </source>
</evidence>
<keyword evidence="3 7" id="KW-0812">Transmembrane</keyword>
<dbReference type="Pfam" id="PF06781">
    <property type="entry name" value="CrgA"/>
    <property type="match status" value="1"/>
</dbReference>
<protein>
    <recommendedName>
        <fullName evidence="7">Cell division protein CrgA</fullName>
    </recommendedName>
</protein>
<feature type="compositionally biased region" description="Basic and acidic residues" evidence="8">
    <location>
        <begin position="7"/>
        <end position="41"/>
    </location>
</feature>
<keyword evidence="4 7" id="KW-1133">Transmembrane helix</keyword>
<keyword evidence="5 7" id="KW-0472">Membrane</keyword>
<comment type="caution">
    <text evidence="9">The sequence shown here is derived from an EMBL/GenBank/DDBJ whole genome shotgun (WGS) entry which is preliminary data.</text>
</comment>
<dbReference type="HAMAP" id="MF_00631">
    <property type="entry name" value="CrgA"/>
    <property type="match status" value="1"/>
</dbReference>
<evidence type="ECO:0000256" key="6">
    <source>
        <dbReference type="ARBA" id="ARBA00023306"/>
    </source>
</evidence>
<reference evidence="9 10" key="1">
    <citation type="submission" date="2018-11" db="EMBL/GenBank/DDBJ databases">
        <title>Sequencing the genomes of 1000 actinobacteria strains.</title>
        <authorList>
            <person name="Klenk H.-P."/>
        </authorList>
    </citation>
    <scope>NUCLEOTIDE SEQUENCE [LARGE SCALE GENOMIC DNA]</scope>
    <source>
        <strain evidence="9 10">DSM 11294</strain>
    </source>
</reference>